<dbReference type="EMBL" id="CP017253">
    <property type="protein sequence ID" value="AOR24755.1"/>
    <property type="molecule type" value="Genomic_DNA"/>
</dbReference>
<keyword evidence="6" id="KW-0067">ATP-binding</keyword>
<dbReference type="RefSeq" id="WP_069680878.1">
    <property type="nucleotide sequence ID" value="NZ_CP017253.2"/>
</dbReference>
<evidence type="ECO:0000256" key="2">
    <source>
        <dbReference type="ARBA" id="ARBA00011903"/>
    </source>
</evidence>
<dbReference type="OrthoDB" id="9794577at2"/>
<evidence type="ECO:0000256" key="3">
    <source>
        <dbReference type="ARBA" id="ARBA00022679"/>
    </source>
</evidence>
<keyword evidence="11" id="KW-1185">Reference proteome</keyword>
<dbReference type="InterPro" id="IPR005702">
    <property type="entry name" value="Wzc-like_C"/>
</dbReference>
<keyword evidence="5" id="KW-0418">Kinase</keyword>
<dbReference type="CDD" id="cd05387">
    <property type="entry name" value="BY-kinase"/>
    <property type="match status" value="1"/>
</dbReference>
<dbReference type="AlphaFoldDB" id="A0A1D7XN28"/>
<dbReference type="NCBIfam" id="TIGR01007">
    <property type="entry name" value="eps_fam"/>
    <property type="match status" value="1"/>
</dbReference>
<sequence>MFFKSKLDKALENQNYKGFVVEKKPKSIVSESYRTLRTNIQYSSFDREIQTIVITSAEAAEGKSTVSGNLALSFAQNEKRVIIVDCDLRKPSVHKNFKMSNLVGLSEVLLGTSKLDEVIQKRNENLHVLTSGKIPPNPAEMLSSTAMSRLLEELKKEYDTIILDSAPLGAVTDAQVLSTKVDGTILVTRAERTKIESVIEAKNLLTKVGANIIGCVLHAVENTKGKYYYYYGTDGEMKRKEHEDDK</sequence>
<dbReference type="InterPro" id="IPR025669">
    <property type="entry name" value="AAA_dom"/>
</dbReference>
<evidence type="ECO:0000259" key="9">
    <source>
        <dbReference type="Pfam" id="PF13614"/>
    </source>
</evidence>
<dbReference type="SUPFAM" id="SSF52540">
    <property type="entry name" value="P-loop containing nucleoside triphosphate hydrolases"/>
    <property type="match status" value="1"/>
</dbReference>
<evidence type="ECO:0000313" key="11">
    <source>
        <dbReference type="Proteomes" id="UP000094652"/>
    </source>
</evidence>
<dbReference type="EC" id="2.7.10.2" evidence="2"/>
<proteinExistence type="inferred from homology"/>
<dbReference type="Gene3D" id="3.40.50.300">
    <property type="entry name" value="P-loop containing nucleotide triphosphate hydrolases"/>
    <property type="match status" value="1"/>
</dbReference>
<dbReference type="InterPro" id="IPR027417">
    <property type="entry name" value="P-loop_NTPase"/>
</dbReference>
<evidence type="ECO:0000256" key="5">
    <source>
        <dbReference type="ARBA" id="ARBA00022777"/>
    </source>
</evidence>
<evidence type="ECO:0000256" key="4">
    <source>
        <dbReference type="ARBA" id="ARBA00022741"/>
    </source>
</evidence>
<comment type="catalytic activity">
    <reaction evidence="8">
        <text>L-tyrosyl-[protein] + ATP = O-phospho-L-tyrosyl-[protein] + ADP + H(+)</text>
        <dbReference type="Rhea" id="RHEA:10596"/>
        <dbReference type="Rhea" id="RHEA-COMP:10136"/>
        <dbReference type="Rhea" id="RHEA-COMP:20101"/>
        <dbReference type="ChEBI" id="CHEBI:15378"/>
        <dbReference type="ChEBI" id="CHEBI:30616"/>
        <dbReference type="ChEBI" id="CHEBI:46858"/>
        <dbReference type="ChEBI" id="CHEBI:61978"/>
        <dbReference type="ChEBI" id="CHEBI:456216"/>
        <dbReference type="EC" id="2.7.10.2"/>
    </reaction>
</comment>
<organism evidence="10 11">
    <name type="scientific">Clostridium taeniosporum</name>
    <dbReference type="NCBI Taxonomy" id="394958"/>
    <lineage>
        <taxon>Bacteria</taxon>
        <taxon>Bacillati</taxon>
        <taxon>Bacillota</taxon>
        <taxon>Clostridia</taxon>
        <taxon>Eubacteriales</taxon>
        <taxon>Clostridiaceae</taxon>
        <taxon>Clostridium</taxon>
    </lineage>
</organism>
<dbReference type="InterPro" id="IPR050445">
    <property type="entry name" value="Bact_polysacc_biosynth/exp"/>
</dbReference>
<keyword evidence="4" id="KW-0547">Nucleotide-binding</keyword>
<reference evidence="11" key="1">
    <citation type="submission" date="2016-09" db="EMBL/GenBank/DDBJ databases">
        <title>Genomics of Clostridium taeniosporum, an organism which forms endospores with ribbon-like appendages.</title>
        <authorList>
            <person name="Walker J.R."/>
        </authorList>
    </citation>
    <scope>NUCLEOTIDE SEQUENCE [LARGE SCALE GENOMIC DNA]</scope>
    <source>
        <strain evidence="11">1/k</strain>
    </source>
</reference>
<dbReference type="GO" id="GO:0004715">
    <property type="term" value="F:non-membrane spanning protein tyrosine kinase activity"/>
    <property type="evidence" value="ECO:0007669"/>
    <property type="project" value="UniProtKB-EC"/>
</dbReference>
<dbReference type="PANTHER" id="PTHR32309:SF13">
    <property type="entry name" value="FERRIC ENTEROBACTIN TRANSPORT PROTEIN FEPE"/>
    <property type="match status" value="1"/>
</dbReference>
<evidence type="ECO:0000256" key="8">
    <source>
        <dbReference type="ARBA" id="ARBA00051245"/>
    </source>
</evidence>
<dbReference type="GO" id="GO:0005524">
    <property type="term" value="F:ATP binding"/>
    <property type="evidence" value="ECO:0007669"/>
    <property type="project" value="UniProtKB-KW"/>
</dbReference>
<keyword evidence="7" id="KW-0829">Tyrosine-protein kinase</keyword>
<evidence type="ECO:0000313" key="10">
    <source>
        <dbReference type="EMBL" id="AOR24755.1"/>
    </source>
</evidence>
<protein>
    <recommendedName>
        <fullName evidence="2">non-specific protein-tyrosine kinase</fullName>
        <ecNumber evidence="2">2.7.10.2</ecNumber>
    </recommendedName>
</protein>
<dbReference type="STRING" id="394958.BGI42_13890"/>
<keyword evidence="3" id="KW-0808">Transferase</keyword>
<dbReference type="Pfam" id="PF13614">
    <property type="entry name" value="AAA_31"/>
    <property type="match status" value="1"/>
</dbReference>
<dbReference type="GO" id="GO:0005886">
    <property type="term" value="C:plasma membrane"/>
    <property type="evidence" value="ECO:0007669"/>
    <property type="project" value="UniProtKB-ARBA"/>
</dbReference>
<gene>
    <name evidence="10" type="ORF">BGI42_13890</name>
</gene>
<dbReference type="PANTHER" id="PTHR32309">
    <property type="entry name" value="TYROSINE-PROTEIN KINASE"/>
    <property type="match status" value="1"/>
</dbReference>
<dbReference type="GO" id="GO:0042802">
    <property type="term" value="F:identical protein binding"/>
    <property type="evidence" value="ECO:0007669"/>
    <property type="project" value="UniProtKB-ARBA"/>
</dbReference>
<name>A0A1D7XN28_9CLOT</name>
<evidence type="ECO:0000256" key="1">
    <source>
        <dbReference type="ARBA" id="ARBA00007316"/>
    </source>
</evidence>
<dbReference type="FunFam" id="3.40.50.300:FF:000527">
    <property type="entry name" value="Tyrosine-protein kinase etk"/>
    <property type="match status" value="1"/>
</dbReference>
<comment type="similarity">
    <text evidence="1">Belongs to the CpsD/CapB family.</text>
</comment>
<accession>A0A1D7XN28</accession>
<dbReference type="Proteomes" id="UP000094652">
    <property type="component" value="Chromosome"/>
</dbReference>
<feature type="domain" description="AAA" evidence="9">
    <location>
        <begin position="50"/>
        <end position="191"/>
    </location>
</feature>
<evidence type="ECO:0000256" key="6">
    <source>
        <dbReference type="ARBA" id="ARBA00022840"/>
    </source>
</evidence>
<evidence type="ECO:0000256" key="7">
    <source>
        <dbReference type="ARBA" id="ARBA00023137"/>
    </source>
</evidence>
<dbReference type="KEGG" id="ctae:BGI42_13890"/>